<feature type="compositionally biased region" description="Low complexity" evidence="5">
    <location>
        <begin position="138"/>
        <end position="175"/>
    </location>
</feature>
<protein>
    <submittedName>
        <fullName evidence="9">Copper resistance protein CopC</fullName>
    </submittedName>
</protein>
<comment type="subcellular location">
    <subcellularLocation>
        <location evidence="1">Cell envelope</location>
    </subcellularLocation>
</comment>
<evidence type="ECO:0000256" key="7">
    <source>
        <dbReference type="SAM" id="SignalP"/>
    </source>
</evidence>
<dbReference type="AlphaFoldDB" id="A0A853EQW9"/>
<dbReference type="GO" id="GO:0042597">
    <property type="term" value="C:periplasmic space"/>
    <property type="evidence" value="ECO:0007669"/>
    <property type="project" value="InterPro"/>
</dbReference>
<sequence>MTARSLRAASRTAGTGALLALFVAVAAQPAAAHDQLLDSSPGVGEHLDVAPTEVTLRFSDEILAIGPAVIVADDAGTTWTVGDPVLDGPDVVTELADDVPDGSYEVRWRVVSSDGHPITGVIPFSVGDTAPTSGSETGSAPPAGPSDSSAADPAAGSAADPAAGSAGDQPEAAVSAADPAAGPAWVRPVVVGVLGALAASLVFWVAVRPSRRRATPPDDASL</sequence>
<keyword evidence="4" id="KW-0186">Copper</keyword>
<keyword evidence="6" id="KW-1133">Transmembrane helix</keyword>
<gene>
    <name evidence="9" type="ORF">HZZ10_04390</name>
</gene>
<evidence type="ECO:0000256" key="6">
    <source>
        <dbReference type="SAM" id="Phobius"/>
    </source>
</evidence>
<accession>A0A853EQW9</accession>
<dbReference type="GO" id="GO:0046688">
    <property type="term" value="P:response to copper ion"/>
    <property type="evidence" value="ECO:0007669"/>
    <property type="project" value="InterPro"/>
</dbReference>
<dbReference type="Gene3D" id="2.60.40.1220">
    <property type="match status" value="1"/>
</dbReference>
<proteinExistence type="predicted"/>
<evidence type="ECO:0000313" key="10">
    <source>
        <dbReference type="Proteomes" id="UP000561011"/>
    </source>
</evidence>
<dbReference type="GO" id="GO:0006825">
    <property type="term" value="P:copper ion transport"/>
    <property type="evidence" value="ECO:0007669"/>
    <property type="project" value="InterPro"/>
</dbReference>
<dbReference type="GO" id="GO:0005507">
    <property type="term" value="F:copper ion binding"/>
    <property type="evidence" value="ECO:0007669"/>
    <property type="project" value="InterPro"/>
</dbReference>
<dbReference type="GO" id="GO:0005886">
    <property type="term" value="C:plasma membrane"/>
    <property type="evidence" value="ECO:0007669"/>
    <property type="project" value="TreeGrafter"/>
</dbReference>
<feature type="transmembrane region" description="Helical" evidence="6">
    <location>
        <begin position="185"/>
        <end position="207"/>
    </location>
</feature>
<keyword evidence="10" id="KW-1185">Reference proteome</keyword>
<evidence type="ECO:0000259" key="8">
    <source>
        <dbReference type="Pfam" id="PF04234"/>
    </source>
</evidence>
<dbReference type="InterPro" id="IPR032694">
    <property type="entry name" value="CopC/D"/>
</dbReference>
<dbReference type="Pfam" id="PF04234">
    <property type="entry name" value="CopC"/>
    <property type="match status" value="1"/>
</dbReference>
<evidence type="ECO:0000256" key="1">
    <source>
        <dbReference type="ARBA" id="ARBA00004196"/>
    </source>
</evidence>
<name>A0A853EQW9_9MICO</name>
<evidence type="ECO:0000256" key="5">
    <source>
        <dbReference type="SAM" id="MobiDB-lite"/>
    </source>
</evidence>
<keyword evidence="6" id="KW-0812">Transmembrane</keyword>
<feature type="signal peptide" evidence="7">
    <location>
        <begin position="1"/>
        <end position="32"/>
    </location>
</feature>
<keyword evidence="6" id="KW-0472">Membrane</keyword>
<evidence type="ECO:0000256" key="2">
    <source>
        <dbReference type="ARBA" id="ARBA00022723"/>
    </source>
</evidence>
<dbReference type="InterPro" id="IPR014756">
    <property type="entry name" value="Ig_E-set"/>
</dbReference>
<dbReference type="PANTHER" id="PTHR34820:SF4">
    <property type="entry name" value="INNER MEMBRANE PROTEIN YEBZ"/>
    <property type="match status" value="1"/>
</dbReference>
<evidence type="ECO:0000256" key="3">
    <source>
        <dbReference type="ARBA" id="ARBA00022729"/>
    </source>
</evidence>
<keyword evidence="2" id="KW-0479">Metal-binding</keyword>
<dbReference type="InterPro" id="IPR007348">
    <property type="entry name" value="CopC_dom"/>
</dbReference>
<feature type="domain" description="CopC" evidence="8">
    <location>
        <begin position="33"/>
        <end position="126"/>
    </location>
</feature>
<keyword evidence="3 7" id="KW-0732">Signal</keyword>
<dbReference type="SUPFAM" id="SSF81296">
    <property type="entry name" value="E set domains"/>
    <property type="match status" value="1"/>
</dbReference>
<dbReference type="PANTHER" id="PTHR34820">
    <property type="entry name" value="INNER MEMBRANE PROTEIN YEBZ"/>
    <property type="match status" value="1"/>
</dbReference>
<evidence type="ECO:0000256" key="4">
    <source>
        <dbReference type="ARBA" id="ARBA00023008"/>
    </source>
</evidence>
<comment type="caution">
    <text evidence="9">The sequence shown here is derived from an EMBL/GenBank/DDBJ whole genome shotgun (WGS) entry which is preliminary data.</text>
</comment>
<dbReference type="Proteomes" id="UP000561011">
    <property type="component" value="Unassembled WGS sequence"/>
</dbReference>
<reference evidence="9 10" key="1">
    <citation type="submission" date="2020-07" db="EMBL/GenBank/DDBJ databases">
        <title>MOT database genomes.</title>
        <authorList>
            <person name="Joseph S."/>
            <person name="Aduse-Opoku J."/>
            <person name="Hashim A."/>
            <person name="Wade W."/>
            <person name="Curtis M."/>
        </authorList>
    </citation>
    <scope>NUCLEOTIDE SEQUENCE [LARGE SCALE GENOMIC DNA]</scope>
    <source>
        <strain evidence="9 10">DSM 100099</strain>
    </source>
</reference>
<feature type="region of interest" description="Disordered" evidence="5">
    <location>
        <begin position="121"/>
        <end position="175"/>
    </location>
</feature>
<feature type="chain" id="PRO_5032938777" evidence="7">
    <location>
        <begin position="33"/>
        <end position="222"/>
    </location>
</feature>
<evidence type="ECO:0000313" key="9">
    <source>
        <dbReference type="EMBL" id="NYS92767.1"/>
    </source>
</evidence>
<dbReference type="InterPro" id="IPR014755">
    <property type="entry name" value="Cu-Rt/internalin_Ig-like"/>
</dbReference>
<dbReference type="GO" id="GO:0030313">
    <property type="term" value="C:cell envelope"/>
    <property type="evidence" value="ECO:0007669"/>
    <property type="project" value="UniProtKB-SubCell"/>
</dbReference>
<dbReference type="EMBL" id="JACBYE010000007">
    <property type="protein sequence ID" value="NYS92767.1"/>
    <property type="molecule type" value="Genomic_DNA"/>
</dbReference>
<dbReference type="RefSeq" id="WP_179912562.1">
    <property type="nucleotide sequence ID" value="NZ_JACBYE010000007.1"/>
</dbReference>
<organism evidence="9 10">
    <name type="scientific">Sanguibacter inulinus</name>
    <dbReference type="NCBI Taxonomy" id="60922"/>
    <lineage>
        <taxon>Bacteria</taxon>
        <taxon>Bacillati</taxon>
        <taxon>Actinomycetota</taxon>
        <taxon>Actinomycetes</taxon>
        <taxon>Micrococcales</taxon>
        <taxon>Sanguibacteraceae</taxon>
        <taxon>Sanguibacter</taxon>
    </lineage>
</organism>